<proteinExistence type="predicted"/>
<dbReference type="GO" id="GO:0005758">
    <property type="term" value="C:mitochondrial intermembrane space"/>
    <property type="evidence" value="ECO:0007669"/>
    <property type="project" value="InterPro"/>
</dbReference>
<organism evidence="2 3">
    <name type="scientific">Pichia inconspicua</name>
    <dbReference type="NCBI Taxonomy" id="52247"/>
    <lineage>
        <taxon>Eukaryota</taxon>
        <taxon>Fungi</taxon>
        <taxon>Dikarya</taxon>
        <taxon>Ascomycota</taxon>
        <taxon>Saccharomycotina</taxon>
        <taxon>Pichiomycetes</taxon>
        <taxon>Pichiales</taxon>
        <taxon>Pichiaceae</taxon>
        <taxon>Pichia</taxon>
    </lineage>
</organism>
<dbReference type="PROSITE" id="PS50904">
    <property type="entry name" value="PRELI_MSF1"/>
    <property type="match status" value="1"/>
</dbReference>
<dbReference type="STRING" id="52247.A0A4T0X3P3"/>
<name>A0A4T0X3P3_9ASCO</name>
<gene>
    <name evidence="2" type="ORF">CANINC_001489</name>
</gene>
<reference evidence="2 3" key="1">
    <citation type="journal article" date="2019" name="Front. Genet.">
        <title>Whole-Genome Sequencing of the Opportunistic Yeast Pathogen Candida inconspicua Uncovers Its Hybrid Origin.</title>
        <authorList>
            <person name="Mixao V."/>
            <person name="Hansen A.P."/>
            <person name="Saus E."/>
            <person name="Boekhout T."/>
            <person name="Lass-Florl C."/>
            <person name="Gabaldon T."/>
        </authorList>
    </citation>
    <scope>NUCLEOTIDE SEQUENCE [LARGE SCALE GENOMIC DNA]</scope>
    <source>
        <strain evidence="2 3">CBS 180</strain>
    </source>
</reference>
<accession>A0A4T0X3P3</accession>
<feature type="domain" description="PRELI/MSF1" evidence="1">
    <location>
        <begin position="2"/>
        <end position="178"/>
    </location>
</feature>
<protein>
    <recommendedName>
        <fullName evidence="1">PRELI/MSF1 domain-containing protein</fullName>
    </recommendedName>
</protein>
<dbReference type="PANTHER" id="PTHR11158">
    <property type="entry name" value="MSF1/PX19 RELATED"/>
    <property type="match status" value="1"/>
</dbReference>
<dbReference type="Pfam" id="PF04707">
    <property type="entry name" value="PRELI"/>
    <property type="match status" value="1"/>
</dbReference>
<comment type="caution">
    <text evidence="2">The sequence shown here is derived from an EMBL/GenBank/DDBJ whole genome shotgun (WGS) entry which is preliminary data.</text>
</comment>
<dbReference type="EMBL" id="SELW01000220">
    <property type="protein sequence ID" value="TID29978.1"/>
    <property type="molecule type" value="Genomic_DNA"/>
</dbReference>
<evidence type="ECO:0000259" key="1">
    <source>
        <dbReference type="PROSITE" id="PS50904"/>
    </source>
</evidence>
<sequence>MVLHYQSKHTYNHTFETVTLAYFNRYPNPYSAHVKSTDTLEVYIDELGRLHQIKLIKKSGRLPNFVKPFLGKITTSWIIENTIVDPKSKEMITYNCNLDHRKIIRVEEFNTYKYDFEKNVTNSLVTVLFSSGFTQRFGLGLNIKDRIENWSRKKFSDNLLRSREGLNIVMENVRERLSTAKQNAASKHYIS</sequence>
<evidence type="ECO:0000313" key="2">
    <source>
        <dbReference type="EMBL" id="TID29978.1"/>
    </source>
</evidence>
<dbReference type="InterPro" id="IPR006797">
    <property type="entry name" value="PRELI/MSF1_dom"/>
</dbReference>
<dbReference type="AlphaFoldDB" id="A0A4T0X3P3"/>
<dbReference type="OrthoDB" id="341300at2759"/>
<dbReference type="InterPro" id="IPR037365">
    <property type="entry name" value="Slowmo/Ups"/>
</dbReference>
<keyword evidence="3" id="KW-1185">Reference proteome</keyword>
<dbReference type="Proteomes" id="UP000307173">
    <property type="component" value="Unassembled WGS sequence"/>
</dbReference>
<evidence type="ECO:0000313" key="3">
    <source>
        <dbReference type="Proteomes" id="UP000307173"/>
    </source>
</evidence>